<evidence type="ECO:0008006" key="5">
    <source>
        <dbReference type="Google" id="ProtNLM"/>
    </source>
</evidence>
<protein>
    <recommendedName>
        <fullName evidence="5">Resolvase HTH domain-containing protein</fullName>
    </recommendedName>
</protein>
<reference evidence="2 4" key="1">
    <citation type="journal article" date="2018" name="J. Invertebr. Pathol.">
        <title>New genotyping method for the causative agent of crayfish plague (Aphanomyces astaci) based on whole genome data.</title>
        <authorList>
            <person name="Minardi D."/>
            <person name="Studholme D.J."/>
            <person name="van der Giezen M."/>
            <person name="Pretto T."/>
            <person name="Oidtmann B."/>
        </authorList>
    </citation>
    <scope>NUCLEOTIDE SEQUENCE [LARGE SCALE GENOMIC DNA]</scope>
    <source>
        <strain evidence="2 4">KB13</strain>
    </source>
</reference>
<dbReference type="PANTHER" id="PTHR33889:SF7">
    <property type="entry name" value="OS04G0681850 PROTEIN"/>
    <property type="match status" value="1"/>
</dbReference>
<dbReference type="PANTHER" id="PTHR33889">
    <property type="entry name" value="OS04G0681850 PROTEIN"/>
    <property type="match status" value="1"/>
</dbReference>
<dbReference type="Proteomes" id="UP000275652">
    <property type="component" value="Unassembled WGS sequence"/>
</dbReference>
<evidence type="ECO:0000313" key="1">
    <source>
        <dbReference type="EMBL" id="RHY16542.1"/>
    </source>
</evidence>
<dbReference type="EMBL" id="QUTA01005262">
    <property type="protein sequence ID" value="RHY16542.1"/>
    <property type="molecule type" value="Genomic_DNA"/>
</dbReference>
<sequence length="138" mass="15240">MGIGRRELTNDEREAILRETLLKSTDGFPTRLPRGFGPYLASKYHCHVSCIRKVLARAKAQGVADGNMNVSVASLKKGKVGRKHAFTEAEIMAKLLQVPLVDRTSLRSISAHTGISRTSLHRYLKLGRFQSYAAGMEA</sequence>
<dbReference type="VEuPathDB" id="FungiDB:H257_12205"/>
<name>A0A397B8N3_APHAT</name>
<dbReference type="AlphaFoldDB" id="A0A397B8N3"/>
<proteinExistence type="predicted"/>
<evidence type="ECO:0000313" key="2">
    <source>
        <dbReference type="EMBL" id="RLO13792.1"/>
    </source>
</evidence>
<evidence type="ECO:0000313" key="3">
    <source>
        <dbReference type="Proteomes" id="UP000266239"/>
    </source>
</evidence>
<accession>A0A397B8N3</accession>
<reference evidence="1 3" key="2">
    <citation type="submission" date="2018-08" db="EMBL/GenBank/DDBJ databases">
        <title>Aphanomyces genome sequencing and annotation.</title>
        <authorList>
            <person name="Minardi D."/>
            <person name="Oidtmann B."/>
            <person name="Van Der Giezen M."/>
            <person name="Studholme D.J."/>
        </authorList>
    </citation>
    <scope>NUCLEOTIDE SEQUENCE [LARGE SCALE GENOMIC DNA]</scope>
    <source>
        <strain evidence="1 3">Yx</strain>
    </source>
</reference>
<dbReference type="Proteomes" id="UP000266239">
    <property type="component" value="Unassembled WGS sequence"/>
</dbReference>
<gene>
    <name evidence="1" type="ORF">DYB25_004604</name>
    <name evidence="2" type="ORF">DYB28_005447</name>
</gene>
<organism evidence="1 3">
    <name type="scientific">Aphanomyces astaci</name>
    <name type="common">Crayfish plague agent</name>
    <dbReference type="NCBI Taxonomy" id="112090"/>
    <lineage>
        <taxon>Eukaryota</taxon>
        <taxon>Sar</taxon>
        <taxon>Stramenopiles</taxon>
        <taxon>Oomycota</taxon>
        <taxon>Saprolegniomycetes</taxon>
        <taxon>Saprolegniales</taxon>
        <taxon>Verrucalvaceae</taxon>
        <taxon>Aphanomyces</taxon>
    </lineage>
</organism>
<dbReference type="EMBL" id="QUTI01002653">
    <property type="protein sequence ID" value="RLO13792.1"/>
    <property type="molecule type" value="Genomic_DNA"/>
</dbReference>
<comment type="caution">
    <text evidence="1">The sequence shown here is derived from an EMBL/GenBank/DDBJ whole genome shotgun (WGS) entry which is preliminary data.</text>
</comment>
<evidence type="ECO:0000313" key="4">
    <source>
        <dbReference type="Proteomes" id="UP000275652"/>
    </source>
</evidence>